<protein>
    <submittedName>
        <fullName evidence="1">Uncharacterized protein</fullName>
    </submittedName>
</protein>
<organism evidence="1">
    <name type="scientific">Timema shepardi</name>
    <name type="common">Walking stick</name>
    <dbReference type="NCBI Taxonomy" id="629360"/>
    <lineage>
        <taxon>Eukaryota</taxon>
        <taxon>Metazoa</taxon>
        <taxon>Ecdysozoa</taxon>
        <taxon>Arthropoda</taxon>
        <taxon>Hexapoda</taxon>
        <taxon>Insecta</taxon>
        <taxon>Pterygota</taxon>
        <taxon>Neoptera</taxon>
        <taxon>Polyneoptera</taxon>
        <taxon>Phasmatodea</taxon>
        <taxon>Timematodea</taxon>
        <taxon>Timematoidea</taxon>
        <taxon>Timematidae</taxon>
        <taxon>Timema</taxon>
    </lineage>
</organism>
<sequence length="248" mass="28218">MENYFVKTTLNTPIRDLNLYLLVIGSLAYSKSSALDYVVTEVAEDDSQYTNSDDMLTTEYGQQIAPMNDSLYNVPETTTNEVGLETVGNENISEFALEPSTPMTVQDTDSSVWSRELEIPAEYSAEHDPMNETDFYEELFEDIIKYSRNDGAYLGEFNASVVSFTSSVLKPFFPVMDTSQMISGNFLTKIAADYMYWRNETKYQVSLKHVLVQTDALTCIEGITDKIQVSDVRLHHRLLEIDDIRCFC</sequence>
<dbReference type="EMBL" id="OC000054">
    <property type="protein sequence ID" value="CAD7255933.1"/>
    <property type="molecule type" value="Genomic_DNA"/>
</dbReference>
<proteinExistence type="predicted"/>
<dbReference type="AlphaFoldDB" id="A0A7R9ALL0"/>
<accession>A0A7R9ALL0</accession>
<name>A0A7R9ALL0_TIMSH</name>
<reference evidence="1" key="1">
    <citation type="submission" date="2020-11" db="EMBL/GenBank/DDBJ databases">
        <authorList>
            <person name="Tran Van P."/>
        </authorList>
    </citation>
    <scope>NUCLEOTIDE SEQUENCE</scope>
</reference>
<gene>
    <name evidence="1" type="ORF">TSIB3V08_LOCUS224</name>
</gene>
<evidence type="ECO:0000313" key="1">
    <source>
        <dbReference type="EMBL" id="CAD7255933.1"/>
    </source>
</evidence>